<dbReference type="Proteomes" id="UP000248806">
    <property type="component" value="Unassembled WGS sequence"/>
</dbReference>
<dbReference type="AlphaFoldDB" id="A0A326UA04"/>
<dbReference type="SUPFAM" id="SSF51621">
    <property type="entry name" value="Phosphoenolpyruvate/pyruvate domain"/>
    <property type="match status" value="1"/>
</dbReference>
<evidence type="ECO:0000256" key="2">
    <source>
        <dbReference type="ARBA" id="ARBA00022723"/>
    </source>
</evidence>
<dbReference type="InterPro" id="IPR040442">
    <property type="entry name" value="Pyrv_kinase-like_dom_sf"/>
</dbReference>
<evidence type="ECO:0000256" key="5">
    <source>
        <dbReference type="PIRSR" id="PIRSR015582-2"/>
    </source>
</evidence>
<keyword evidence="8" id="KW-1185">Reference proteome</keyword>
<dbReference type="InterPro" id="IPR011206">
    <property type="entry name" value="Citrate_lyase_beta/mcl1/mcl2"/>
</dbReference>
<dbReference type="InterPro" id="IPR005000">
    <property type="entry name" value="Aldolase/citrate-lyase_domain"/>
</dbReference>
<comment type="cofactor">
    <cofactor evidence="1">
        <name>Mg(2+)</name>
        <dbReference type="ChEBI" id="CHEBI:18420"/>
    </cofactor>
</comment>
<evidence type="ECO:0000259" key="6">
    <source>
        <dbReference type="Pfam" id="PF03328"/>
    </source>
</evidence>
<organism evidence="7 8">
    <name type="scientific">Thermosporothrix hazakensis</name>
    <dbReference type="NCBI Taxonomy" id="644383"/>
    <lineage>
        <taxon>Bacteria</taxon>
        <taxon>Bacillati</taxon>
        <taxon>Chloroflexota</taxon>
        <taxon>Ktedonobacteria</taxon>
        <taxon>Ktedonobacterales</taxon>
        <taxon>Thermosporotrichaceae</taxon>
        <taxon>Thermosporothrix</taxon>
    </lineage>
</organism>
<dbReference type="PIRSF" id="PIRSF015582">
    <property type="entry name" value="Cit_lyase_B"/>
    <property type="match status" value="1"/>
</dbReference>
<gene>
    <name evidence="7" type="ORF">EI42_01466</name>
</gene>
<dbReference type="PANTHER" id="PTHR32308:SF0">
    <property type="entry name" value="HPCH_HPAI ALDOLASE_CITRATE LYASE DOMAIN-CONTAINING PROTEIN"/>
    <property type="match status" value="1"/>
</dbReference>
<dbReference type="GO" id="GO:0016829">
    <property type="term" value="F:lyase activity"/>
    <property type="evidence" value="ECO:0007669"/>
    <property type="project" value="UniProtKB-KW"/>
</dbReference>
<protein>
    <submittedName>
        <fullName evidence="7">Citrate lyase subunit beta/citryl-CoA lyase</fullName>
    </submittedName>
</protein>
<dbReference type="Gene3D" id="3.20.20.60">
    <property type="entry name" value="Phosphoenolpyruvate-binding domains"/>
    <property type="match status" value="1"/>
</dbReference>
<dbReference type="PANTHER" id="PTHR32308">
    <property type="entry name" value="LYASE BETA SUBUNIT, PUTATIVE (AFU_ORTHOLOGUE AFUA_4G13030)-RELATED"/>
    <property type="match status" value="1"/>
</dbReference>
<evidence type="ECO:0000256" key="3">
    <source>
        <dbReference type="ARBA" id="ARBA00022842"/>
    </source>
</evidence>
<dbReference type="OrthoDB" id="9786940at2"/>
<feature type="binding site" evidence="4">
    <location>
        <position position="149"/>
    </location>
    <ligand>
        <name>substrate</name>
    </ligand>
</feature>
<comment type="caution">
    <text evidence="7">The sequence shown here is derived from an EMBL/GenBank/DDBJ whole genome shotgun (WGS) entry which is preliminary data.</text>
</comment>
<accession>A0A326UA04</accession>
<keyword evidence="7" id="KW-0456">Lyase</keyword>
<dbReference type="GO" id="GO:0006107">
    <property type="term" value="P:oxaloacetate metabolic process"/>
    <property type="evidence" value="ECO:0007669"/>
    <property type="project" value="TreeGrafter"/>
</dbReference>
<sequence length="325" mass="36017">MQENPLMPTGQMVVARDFVVRRSELTVPGHSMKMMTKAAASSADQVMFDLEDACAVSQKVEARKTVIEALKTLDFKGKLRAFRPNNIRTRFFYRDLIDVVEAAGPFIDVVVIPKCEGPEDVLFVDRLLSQIEENMGFEIGRIKLEALIESANAVLHAEQIAKATPRLGGLIFGLVDFAGDIGAQELGAEQFFYYNYAKAKCITAARAAGLTVVDGVTLAVRDLEACRRDARMAARMGFDGKWAIHPAQVDVIHEAFTPTKEEVVKALHIIEAYEKADVQEGRGAIVIDDQMIDAAQLRVEWKRLAIARKTGLLAAIRKESQEKHE</sequence>
<evidence type="ECO:0000313" key="8">
    <source>
        <dbReference type="Proteomes" id="UP000248806"/>
    </source>
</evidence>
<proteinExistence type="predicted"/>
<evidence type="ECO:0000256" key="4">
    <source>
        <dbReference type="PIRSR" id="PIRSR015582-1"/>
    </source>
</evidence>
<dbReference type="InterPro" id="IPR015813">
    <property type="entry name" value="Pyrv/PenolPyrv_kinase-like_dom"/>
</dbReference>
<keyword evidence="2 5" id="KW-0479">Metal-binding</keyword>
<keyword evidence="3 5" id="KW-0460">Magnesium</keyword>
<dbReference type="EMBL" id="QKUF01000003">
    <property type="protein sequence ID" value="PZW32921.1"/>
    <property type="molecule type" value="Genomic_DNA"/>
</dbReference>
<reference evidence="7 8" key="1">
    <citation type="submission" date="2018-06" db="EMBL/GenBank/DDBJ databases">
        <title>Genomic Encyclopedia of Archaeal and Bacterial Type Strains, Phase II (KMG-II): from individual species to whole genera.</title>
        <authorList>
            <person name="Goeker M."/>
        </authorList>
    </citation>
    <scope>NUCLEOTIDE SEQUENCE [LARGE SCALE GENOMIC DNA]</scope>
    <source>
        <strain evidence="7 8">ATCC BAA-1881</strain>
    </source>
</reference>
<evidence type="ECO:0000256" key="1">
    <source>
        <dbReference type="ARBA" id="ARBA00001946"/>
    </source>
</evidence>
<feature type="binding site" evidence="5">
    <location>
        <position position="149"/>
    </location>
    <ligand>
        <name>Mg(2+)</name>
        <dbReference type="ChEBI" id="CHEBI:18420"/>
    </ligand>
</feature>
<feature type="domain" description="HpcH/HpaI aldolase/citrate lyase" evidence="6">
    <location>
        <begin position="23"/>
        <end position="246"/>
    </location>
</feature>
<feature type="binding site" evidence="4">
    <location>
        <position position="83"/>
    </location>
    <ligand>
        <name>substrate</name>
    </ligand>
</feature>
<dbReference type="GO" id="GO:0000287">
    <property type="term" value="F:magnesium ion binding"/>
    <property type="evidence" value="ECO:0007669"/>
    <property type="project" value="TreeGrafter"/>
</dbReference>
<name>A0A326UA04_THEHA</name>
<dbReference type="Pfam" id="PF03328">
    <property type="entry name" value="HpcH_HpaI"/>
    <property type="match status" value="1"/>
</dbReference>
<feature type="binding site" evidence="5">
    <location>
        <position position="176"/>
    </location>
    <ligand>
        <name>Mg(2+)</name>
        <dbReference type="ChEBI" id="CHEBI:18420"/>
    </ligand>
</feature>
<evidence type="ECO:0000313" key="7">
    <source>
        <dbReference type="EMBL" id="PZW32921.1"/>
    </source>
</evidence>